<evidence type="ECO:0000256" key="2">
    <source>
        <dbReference type="ARBA" id="ARBA00006840"/>
    </source>
</evidence>
<evidence type="ECO:0000256" key="6">
    <source>
        <dbReference type="SAM" id="Phobius"/>
    </source>
</evidence>
<feature type="transmembrane region" description="Helical" evidence="6">
    <location>
        <begin position="45"/>
        <end position="65"/>
    </location>
</feature>
<keyword evidence="8" id="KW-1185">Reference proteome</keyword>
<keyword evidence="4 6" id="KW-1133">Transmembrane helix</keyword>
<comment type="similarity">
    <text evidence="2">Belongs to the tetraspanin (TM4SF) family.</text>
</comment>
<gene>
    <name evidence="7" type="ORF">IFM89_013840</name>
</gene>
<comment type="caution">
    <text evidence="7">The sequence shown here is derived from an EMBL/GenBank/DDBJ whole genome shotgun (WGS) entry which is preliminary data.</text>
</comment>
<dbReference type="OrthoDB" id="672773at2759"/>
<evidence type="ECO:0000256" key="1">
    <source>
        <dbReference type="ARBA" id="ARBA00004141"/>
    </source>
</evidence>
<dbReference type="GO" id="GO:0009734">
    <property type="term" value="P:auxin-activated signaling pathway"/>
    <property type="evidence" value="ECO:0007669"/>
    <property type="project" value="InterPro"/>
</dbReference>
<evidence type="ECO:0000313" key="8">
    <source>
        <dbReference type="Proteomes" id="UP000631114"/>
    </source>
</evidence>
<dbReference type="InterPro" id="IPR044991">
    <property type="entry name" value="TET_plant"/>
</dbReference>
<organism evidence="7 8">
    <name type="scientific">Coptis chinensis</name>
    <dbReference type="NCBI Taxonomy" id="261450"/>
    <lineage>
        <taxon>Eukaryota</taxon>
        <taxon>Viridiplantae</taxon>
        <taxon>Streptophyta</taxon>
        <taxon>Embryophyta</taxon>
        <taxon>Tracheophyta</taxon>
        <taxon>Spermatophyta</taxon>
        <taxon>Magnoliopsida</taxon>
        <taxon>Ranunculales</taxon>
        <taxon>Ranunculaceae</taxon>
        <taxon>Coptidoideae</taxon>
        <taxon>Coptis</taxon>
    </lineage>
</organism>
<dbReference type="EMBL" id="JADFTS010000001">
    <property type="protein sequence ID" value="KAF9624759.1"/>
    <property type="molecule type" value="Genomic_DNA"/>
</dbReference>
<name>A0A835MF35_9MAGN</name>
<dbReference type="Proteomes" id="UP000631114">
    <property type="component" value="Unassembled WGS sequence"/>
</dbReference>
<dbReference type="InterPro" id="IPR018499">
    <property type="entry name" value="Tetraspanin/Peripherin"/>
</dbReference>
<dbReference type="AlphaFoldDB" id="A0A835MF35"/>
<dbReference type="Pfam" id="PF00335">
    <property type="entry name" value="Tetraspanin"/>
    <property type="match status" value="1"/>
</dbReference>
<comment type="subcellular location">
    <subcellularLocation>
        <location evidence="1">Membrane</location>
        <topology evidence="1">Multi-pass membrane protein</topology>
    </subcellularLocation>
</comment>
<reference evidence="7 8" key="1">
    <citation type="submission" date="2020-10" db="EMBL/GenBank/DDBJ databases">
        <title>The Coptis chinensis genome and diversification of protoberbering-type alkaloids.</title>
        <authorList>
            <person name="Wang B."/>
            <person name="Shu S."/>
            <person name="Song C."/>
            <person name="Liu Y."/>
        </authorList>
    </citation>
    <scope>NUCLEOTIDE SEQUENCE [LARGE SCALE GENOMIC DNA]</scope>
    <source>
        <strain evidence="7">HL-2020</strain>
        <tissue evidence="7">Leaf</tissue>
    </source>
</reference>
<evidence type="ECO:0008006" key="9">
    <source>
        <dbReference type="Google" id="ProtNLM"/>
    </source>
</evidence>
<feature type="transmembrane region" description="Helical" evidence="6">
    <location>
        <begin position="72"/>
        <end position="96"/>
    </location>
</feature>
<keyword evidence="5 6" id="KW-0472">Membrane</keyword>
<feature type="transmembrane region" description="Helical" evidence="6">
    <location>
        <begin position="7"/>
        <end position="30"/>
    </location>
</feature>
<dbReference type="PANTHER" id="PTHR32191">
    <property type="entry name" value="TETRASPANIN-8-RELATED"/>
    <property type="match status" value="1"/>
</dbReference>
<protein>
    <recommendedName>
        <fullName evidence="9">Tetraspanin-8</fullName>
    </recommendedName>
</protein>
<evidence type="ECO:0000256" key="3">
    <source>
        <dbReference type="ARBA" id="ARBA00022692"/>
    </source>
</evidence>
<evidence type="ECO:0000256" key="4">
    <source>
        <dbReference type="ARBA" id="ARBA00022989"/>
    </source>
</evidence>
<proteinExistence type="inferred from homology"/>
<accession>A0A835MF35</accession>
<keyword evidence="3 6" id="KW-0812">Transmembrane</keyword>
<evidence type="ECO:0000256" key="5">
    <source>
        <dbReference type="ARBA" id="ARBA00023136"/>
    </source>
</evidence>
<sequence length="270" mass="29992">MVRLSNSLIGILNGLTLILSITLIGSSIYLRVHGHTECEKFLQDTLLIIGLVLLALSLLGFLGACCRASTLLWIYLFILSLLILGLFCFMIFAFIVTNHGAGKAISGRGFKEYRLGDYSNWLQNHVVNGKHWGKFRSCLIASKLCMRLGDNAGKASAFNMKDLSPIESGCCKPPTYCGFTFKNATFWEVPKSGPAAPDLDCLTWSNHQETLCYDCKSCKAGILDNVKNDSKKLVAINFCVLIFLSIVHCIGSCAYKGNRDERYKRYRGYP</sequence>
<evidence type="ECO:0000313" key="7">
    <source>
        <dbReference type="EMBL" id="KAF9624759.1"/>
    </source>
</evidence>
<dbReference type="GO" id="GO:0016020">
    <property type="term" value="C:membrane"/>
    <property type="evidence" value="ECO:0007669"/>
    <property type="project" value="UniProtKB-SubCell"/>
</dbReference>
<feature type="transmembrane region" description="Helical" evidence="6">
    <location>
        <begin position="233"/>
        <end position="255"/>
    </location>
</feature>